<dbReference type="InterPro" id="IPR050307">
    <property type="entry name" value="Sterol_Desaturase_Related"/>
</dbReference>
<dbReference type="Proteomes" id="UP000694392">
    <property type="component" value="Unplaced"/>
</dbReference>
<evidence type="ECO:0000259" key="6">
    <source>
        <dbReference type="Pfam" id="PF04116"/>
    </source>
</evidence>
<dbReference type="GeneTree" id="ENSGT00940000158012"/>
<dbReference type="AlphaFoldDB" id="A0A8D0HGH7"/>
<evidence type="ECO:0000256" key="5">
    <source>
        <dbReference type="SAM" id="Phobius"/>
    </source>
</evidence>
<dbReference type="Pfam" id="PF04116">
    <property type="entry name" value="FA_hydroxylase"/>
    <property type="match status" value="1"/>
</dbReference>
<dbReference type="GO" id="GO:0008610">
    <property type="term" value="P:lipid biosynthetic process"/>
    <property type="evidence" value="ECO:0007669"/>
    <property type="project" value="InterPro"/>
</dbReference>
<reference evidence="7" key="1">
    <citation type="submission" date="2025-08" db="UniProtKB">
        <authorList>
            <consortium name="Ensembl"/>
        </authorList>
    </citation>
    <scope>IDENTIFICATION</scope>
</reference>
<evidence type="ECO:0000313" key="8">
    <source>
        <dbReference type="Proteomes" id="UP000694392"/>
    </source>
</evidence>
<dbReference type="GO" id="GO:0005506">
    <property type="term" value="F:iron ion binding"/>
    <property type="evidence" value="ECO:0007669"/>
    <property type="project" value="InterPro"/>
</dbReference>
<keyword evidence="4 5" id="KW-0472">Membrane</keyword>
<reference evidence="7" key="2">
    <citation type="submission" date="2025-09" db="UniProtKB">
        <authorList>
            <consortium name="Ensembl"/>
        </authorList>
    </citation>
    <scope>IDENTIFICATION</scope>
</reference>
<dbReference type="Ensembl" id="ENSSPUT00000023008.1">
    <property type="protein sequence ID" value="ENSSPUP00000021588.1"/>
    <property type="gene ID" value="ENSSPUG00000016563.1"/>
</dbReference>
<feature type="transmembrane region" description="Helical" evidence="5">
    <location>
        <begin position="20"/>
        <end position="38"/>
    </location>
</feature>
<name>A0A8D0HGH7_SPHPU</name>
<dbReference type="PANTHER" id="PTHR11863">
    <property type="entry name" value="STEROL DESATURASE"/>
    <property type="match status" value="1"/>
</dbReference>
<sequence>VENNNNAWNRMLGSFTKFQLAAWGTMLWNVGFYFLFSLPIHPSHEEIQDPTETWEEQWKWFKKILTHLLIFEASGCIAAYFFMEYFHIPYDWDAMPRWFCKSYNSRCIIQHLLHHKKLYNYFHKVHHEFTAPFAMEAAHTGAMEHIIFGMGFFIVVLTCCTHLIMMWIILILFILDVTDSHSGYDIPWNPLHLIPFYANARYNDFHHMNIRGNYATTFTCWDKLLGTDGLYNEYMAKKKEKESQKDNLKCYALDIKRTE</sequence>
<evidence type="ECO:0000256" key="1">
    <source>
        <dbReference type="ARBA" id="ARBA00004370"/>
    </source>
</evidence>
<protein>
    <recommendedName>
        <fullName evidence="6">Fatty acid hydroxylase domain-containing protein</fullName>
    </recommendedName>
</protein>
<comment type="subcellular location">
    <subcellularLocation>
        <location evidence="1">Membrane</location>
    </subcellularLocation>
</comment>
<dbReference type="GO" id="GO:0016491">
    <property type="term" value="F:oxidoreductase activity"/>
    <property type="evidence" value="ECO:0007669"/>
    <property type="project" value="InterPro"/>
</dbReference>
<dbReference type="InterPro" id="IPR006694">
    <property type="entry name" value="Fatty_acid_hydroxylase"/>
</dbReference>
<keyword evidence="3 5" id="KW-1133">Transmembrane helix</keyword>
<accession>A0A8D0HGH7</accession>
<keyword evidence="2 5" id="KW-0812">Transmembrane</keyword>
<evidence type="ECO:0000313" key="7">
    <source>
        <dbReference type="Ensembl" id="ENSSPUP00000021588.1"/>
    </source>
</evidence>
<proteinExistence type="predicted"/>
<evidence type="ECO:0000256" key="3">
    <source>
        <dbReference type="ARBA" id="ARBA00022989"/>
    </source>
</evidence>
<dbReference type="GO" id="GO:0016020">
    <property type="term" value="C:membrane"/>
    <property type="evidence" value="ECO:0007669"/>
    <property type="project" value="UniProtKB-SubCell"/>
</dbReference>
<feature type="transmembrane region" description="Helical" evidence="5">
    <location>
        <begin position="146"/>
        <end position="175"/>
    </location>
</feature>
<keyword evidence="8" id="KW-1185">Reference proteome</keyword>
<feature type="domain" description="Fatty acid hydroxylase" evidence="6">
    <location>
        <begin position="111"/>
        <end position="227"/>
    </location>
</feature>
<evidence type="ECO:0000256" key="2">
    <source>
        <dbReference type="ARBA" id="ARBA00022692"/>
    </source>
</evidence>
<evidence type="ECO:0000256" key="4">
    <source>
        <dbReference type="ARBA" id="ARBA00023136"/>
    </source>
</evidence>
<organism evidence="7 8">
    <name type="scientific">Sphenodon punctatus</name>
    <name type="common">Tuatara</name>
    <name type="synonym">Hatteria punctata</name>
    <dbReference type="NCBI Taxonomy" id="8508"/>
    <lineage>
        <taxon>Eukaryota</taxon>
        <taxon>Metazoa</taxon>
        <taxon>Chordata</taxon>
        <taxon>Craniata</taxon>
        <taxon>Vertebrata</taxon>
        <taxon>Euteleostomi</taxon>
        <taxon>Lepidosauria</taxon>
        <taxon>Sphenodontia</taxon>
        <taxon>Sphenodontidae</taxon>
        <taxon>Sphenodon</taxon>
    </lineage>
</organism>
<feature type="transmembrane region" description="Helical" evidence="5">
    <location>
        <begin position="64"/>
        <end position="83"/>
    </location>
</feature>